<organism evidence="1 2">
    <name type="scientific">Sphaerodactylus townsendi</name>
    <dbReference type="NCBI Taxonomy" id="933632"/>
    <lineage>
        <taxon>Eukaryota</taxon>
        <taxon>Metazoa</taxon>
        <taxon>Chordata</taxon>
        <taxon>Craniata</taxon>
        <taxon>Vertebrata</taxon>
        <taxon>Euteleostomi</taxon>
        <taxon>Lepidosauria</taxon>
        <taxon>Squamata</taxon>
        <taxon>Bifurcata</taxon>
        <taxon>Gekkota</taxon>
        <taxon>Sphaerodactylidae</taxon>
        <taxon>Sphaerodactylus</taxon>
    </lineage>
</organism>
<dbReference type="EMBL" id="CM037618">
    <property type="protein sequence ID" value="KAH8000475.1"/>
    <property type="molecule type" value="Genomic_DNA"/>
</dbReference>
<keyword evidence="2" id="KW-1185">Reference proteome</keyword>
<dbReference type="Proteomes" id="UP000827872">
    <property type="component" value="Linkage Group LG05"/>
</dbReference>
<accession>A0ACB8F562</accession>
<proteinExistence type="predicted"/>
<name>A0ACB8F562_9SAUR</name>
<gene>
    <name evidence="1" type="ORF">K3G42_025751</name>
</gene>
<comment type="caution">
    <text evidence="1">The sequence shown here is derived from an EMBL/GenBank/DDBJ whole genome shotgun (WGS) entry which is preliminary data.</text>
</comment>
<protein>
    <submittedName>
        <fullName evidence="1">Uncharacterized protein</fullName>
    </submittedName>
</protein>
<sequence length="162" mass="17904">MRTIELAVGPGANRQFDNEGLVAATLSVLLALVVPSRETCSQRELSVKPRSRGKRSATPEAGVETDAFWLSRETCSQRELSVEPRSQGRRSWRPKLELNPTRLGGALERPGGHGCGAGDQWQRFPFASPRDWWQEPLSIFQHGRSRPGTLQRGSRRAAESGA</sequence>
<evidence type="ECO:0000313" key="2">
    <source>
        <dbReference type="Proteomes" id="UP000827872"/>
    </source>
</evidence>
<reference evidence="1" key="1">
    <citation type="submission" date="2021-08" db="EMBL/GenBank/DDBJ databases">
        <title>The first chromosome-level gecko genome reveals the dynamic sex chromosomes of Neotropical dwarf geckos (Sphaerodactylidae: Sphaerodactylus).</title>
        <authorList>
            <person name="Pinto B.J."/>
            <person name="Keating S.E."/>
            <person name="Gamble T."/>
        </authorList>
    </citation>
    <scope>NUCLEOTIDE SEQUENCE</scope>
    <source>
        <strain evidence="1">TG3544</strain>
    </source>
</reference>
<evidence type="ECO:0000313" key="1">
    <source>
        <dbReference type="EMBL" id="KAH8000475.1"/>
    </source>
</evidence>